<dbReference type="InterPro" id="IPR036515">
    <property type="entry name" value="Transposase_17_sf"/>
</dbReference>
<dbReference type="Proteomes" id="UP001207930">
    <property type="component" value="Unassembled WGS sequence"/>
</dbReference>
<dbReference type="InterPro" id="IPR002686">
    <property type="entry name" value="Transposase_17"/>
</dbReference>
<dbReference type="NCBIfam" id="NF033573">
    <property type="entry name" value="transpos_IS200"/>
    <property type="match status" value="1"/>
</dbReference>
<evidence type="ECO:0000313" key="3">
    <source>
        <dbReference type="Proteomes" id="UP001207930"/>
    </source>
</evidence>
<dbReference type="Gene3D" id="3.30.70.1290">
    <property type="entry name" value="Transposase IS200-like"/>
    <property type="match status" value="1"/>
</dbReference>
<dbReference type="PANTHER" id="PTHR33360:SF2">
    <property type="entry name" value="TRANSPOSASE FOR INSERTION SEQUENCE ELEMENT IS200"/>
    <property type="match status" value="1"/>
</dbReference>
<comment type="caution">
    <text evidence="2">The sequence shown here is derived from an EMBL/GenBank/DDBJ whole genome shotgun (WGS) entry which is preliminary data.</text>
</comment>
<dbReference type="RefSeq" id="WP_264503729.1">
    <property type="nucleotide sequence ID" value="NZ_JAPDDS010000022.1"/>
</dbReference>
<reference evidence="2 3" key="1">
    <citation type="submission" date="2022-10" db="EMBL/GenBank/DDBJ databases">
        <title>Luteolibacter flavescens strain MCCC 1K03193, whole genome shotgun sequencing project.</title>
        <authorList>
            <person name="Zhao G."/>
            <person name="Shen L."/>
        </authorList>
    </citation>
    <scope>NUCLEOTIDE SEQUENCE [LARGE SCALE GENOMIC DNA]</scope>
    <source>
        <strain evidence="2 3">MCCC 1K03193</strain>
    </source>
</reference>
<sequence length="150" mass="17066">MPQSLSRVLVHLVFSTKNREPVLSATLQAELHPYLAGILDRIDCPSLRTGGVEDHVHMLFGLSRTKTIADVVETVKTASSKWLKARDPRLAGFHWQAGYAAFSVSQSDAEKVVDYIAGQAEHHRKRTFQEEYRLLLAKYHVAFDEQYVWD</sequence>
<accession>A0ABT3FVZ4</accession>
<proteinExistence type="predicted"/>
<keyword evidence="3" id="KW-1185">Reference proteome</keyword>
<feature type="domain" description="Transposase IS200-like" evidence="1">
    <location>
        <begin position="5"/>
        <end position="119"/>
    </location>
</feature>
<dbReference type="PANTHER" id="PTHR33360">
    <property type="entry name" value="TRANSPOSASE FOR INSERTION SEQUENCE ELEMENT IS200"/>
    <property type="match status" value="1"/>
</dbReference>
<name>A0ABT3FVZ4_9BACT</name>
<gene>
    <name evidence="2" type="primary">tnpA</name>
    <name evidence="2" type="ORF">OKA04_23750</name>
</gene>
<dbReference type="SUPFAM" id="SSF143422">
    <property type="entry name" value="Transposase IS200-like"/>
    <property type="match status" value="1"/>
</dbReference>
<dbReference type="SMART" id="SM01321">
    <property type="entry name" value="Y1_Tnp"/>
    <property type="match status" value="1"/>
</dbReference>
<evidence type="ECO:0000313" key="2">
    <source>
        <dbReference type="EMBL" id="MCW1887773.1"/>
    </source>
</evidence>
<dbReference type="EMBL" id="JAPDDS010000022">
    <property type="protein sequence ID" value="MCW1887773.1"/>
    <property type="molecule type" value="Genomic_DNA"/>
</dbReference>
<protein>
    <submittedName>
        <fullName evidence="2">IS200/IS605 family transposase</fullName>
    </submittedName>
</protein>
<dbReference type="Pfam" id="PF01797">
    <property type="entry name" value="Y1_Tnp"/>
    <property type="match status" value="1"/>
</dbReference>
<evidence type="ECO:0000259" key="1">
    <source>
        <dbReference type="SMART" id="SM01321"/>
    </source>
</evidence>
<organism evidence="2 3">
    <name type="scientific">Luteolibacter flavescens</name>
    <dbReference type="NCBI Taxonomy" id="1859460"/>
    <lineage>
        <taxon>Bacteria</taxon>
        <taxon>Pseudomonadati</taxon>
        <taxon>Verrucomicrobiota</taxon>
        <taxon>Verrucomicrobiia</taxon>
        <taxon>Verrucomicrobiales</taxon>
        <taxon>Verrucomicrobiaceae</taxon>
        <taxon>Luteolibacter</taxon>
    </lineage>
</organism>